<dbReference type="Proteomes" id="UP001595840">
    <property type="component" value="Unassembled WGS sequence"/>
</dbReference>
<protein>
    <recommendedName>
        <fullName evidence="4">Tetratricopeptide repeat protein</fullName>
    </recommendedName>
</protein>
<gene>
    <name evidence="2" type="ORF">ACFOX3_08390</name>
</gene>
<feature type="repeat" description="TPR" evidence="1">
    <location>
        <begin position="52"/>
        <end position="85"/>
    </location>
</feature>
<comment type="caution">
    <text evidence="2">The sequence shown here is derived from an EMBL/GenBank/DDBJ whole genome shotgun (WGS) entry which is preliminary data.</text>
</comment>
<reference evidence="3" key="1">
    <citation type="journal article" date="2019" name="Int. J. Syst. Evol. Microbiol.">
        <title>The Global Catalogue of Microorganisms (GCM) 10K type strain sequencing project: providing services to taxonomists for standard genome sequencing and annotation.</title>
        <authorList>
            <consortium name="The Broad Institute Genomics Platform"/>
            <consortium name="The Broad Institute Genome Sequencing Center for Infectious Disease"/>
            <person name="Wu L."/>
            <person name="Ma J."/>
        </authorList>
    </citation>
    <scope>NUCLEOTIDE SEQUENCE [LARGE SCALE GENOMIC DNA]</scope>
    <source>
        <strain evidence="3">CECT 8570</strain>
    </source>
</reference>
<dbReference type="RefSeq" id="WP_290260648.1">
    <property type="nucleotide sequence ID" value="NZ_JAUFQG010000004.1"/>
</dbReference>
<evidence type="ECO:0000256" key="1">
    <source>
        <dbReference type="PROSITE-ProRule" id="PRU00339"/>
    </source>
</evidence>
<keyword evidence="3" id="KW-1185">Reference proteome</keyword>
<sequence length="234" mass="26245">MKSKRSYSLVALCLVAHLLGCSQITEIVPRITKPAFEPRSEAKSDQLLEYLAAADAALARDHLSRPKRNSAFELYRNALVLDPENVHAHNGVVLILRRYMALANAALSQGNFERALTLLARAQSLDANNRDVIQMRQALVQQEQLSLNGERPIVVKLSVKELESRDPALVQRLQALALSLADSGERIVIYARTDIESRWLYQQLKQAQPNHHFVVTTGLSSRPRIVRVPVVRES</sequence>
<dbReference type="InterPro" id="IPR011990">
    <property type="entry name" value="TPR-like_helical_dom_sf"/>
</dbReference>
<evidence type="ECO:0000313" key="3">
    <source>
        <dbReference type="Proteomes" id="UP001595840"/>
    </source>
</evidence>
<dbReference type="InterPro" id="IPR019734">
    <property type="entry name" value="TPR_rpt"/>
</dbReference>
<dbReference type="Gene3D" id="1.25.40.10">
    <property type="entry name" value="Tetratricopeptide repeat domain"/>
    <property type="match status" value="1"/>
</dbReference>
<evidence type="ECO:0008006" key="4">
    <source>
        <dbReference type="Google" id="ProtNLM"/>
    </source>
</evidence>
<accession>A0ABV8V3K8</accession>
<dbReference type="SUPFAM" id="SSF48452">
    <property type="entry name" value="TPR-like"/>
    <property type="match status" value="1"/>
</dbReference>
<name>A0ABV8V3K8_9GAMM</name>
<keyword evidence="1" id="KW-0802">TPR repeat</keyword>
<dbReference type="PROSITE" id="PS50005">
    <property type="entry name" value="TPR"/>
    <property type="match status" value="2"/>
</dbReference>
<evidence type="ECO:0000313" key="2">
    <source>
        <dbReference type="EMBL" id="MFC4362318.1"/>
    </source>
</evidence>
<dbReference type="EMBL" id="JBHSCX010000006">
    <property type="protein sequence ID" value="MFC4362318.1"/>
    <property type="molecule type" value="Genomic_DNA"/>
</dbReference>
<proteinExistence type="predicted"/>
<organism evidence="2 3">
    <name type="scientific">Simiduia curdlanivorans</name>
    <dbReference type="NCBI Taxonomy" id="1492769"/>
    <lineage>
        <taxon>Bacteria</taxon>
        <taxon>Pseudomonadati</taxon>
        <taxon>Pseudomonadota</taxon>
        <taxon>Gammaproteobacteria</taxon>
        <taxon>Cellvibrionales</taxon>
        <taxon>Cellvibrionaceae</taxon>
        <taxon>Simiduia</taxon>
    </lineage>
</organism>
<feature type="repeat" description="TPR" evidence="1">
    <location>
        <begin position="96"/>
        <end position="129"/>
    </location>
</feature>